<dbReference type="PANTHER" id="PTHR43744">
    <property type="entry name" value="ABC TRANSPORTER PERMEASE PROTEIN MG189-RELATED-RELATED"/>
    <property type="match status" value="1"/>
</dbReference>
<proteinExistence type="inferred from homology"/>
<keyword evidence="4 7" id="KW-0812">Transmembrane</keyword>
<feature type="transmembrane region" description="Helical" evidence="7">
    <location>
        <begin position="129"/>
        <end position="150"/>
    </location>
</feature>
<evidence type="ECO:0000259" key="8">
    <source>
        <dbReference type="PROSITE" id="PS50928"/>
    </source>
</evidence>
<dbReference type="Proteomes" id="UP000284824">
    <property type="component" value="Unassembled WGS sequence"/>
</dbReference>
<evidence type="ECO:0000256" key="6">
    <source>
        <dbReference type="ARBA" id="ARBA00023136"/>
    </source>
</evidence>
<protein>
    <submittedName>
        <fullName evidence="9">Multiple sugar transport system permease protein</fullName>
    </submittedName>
</protein>
<evidence type="ECO:0000313" key="9">
    <source>
        <dbReference type="EMBL" id="RVX42659.1"/>
    </source>
</evidence>
<evidence type="ECO:0000313" key="10">
    <source>
        <dbReference type="Proteomes" id="UP000284824"/>
    </source>
</evidence>
<dbReference type="PROSITE" id="PS50928">
    <property type="entry name" value="ABC_TM1"/>
    <property type="match status" value="1"/>
</dbReference>
<dbReference type="Pfam" id="PF00528">
    <property type="entry name" value="BPD_transp_1"/>
    <property type="match status" value="1"/>
</dbReference>
<dbReference type="InterPro" id="IPR035906">
    <property type="entry name" value="MetI-like_sf"/>
</dbReference>
<keyword evidence="3" id="KW-1003">Cell membrane</keyword>
<feature type="transmembrane region" description="Helical" evidence="7">
    <location>
        <begin position="231"/>
        <end position="254"/>
    </location>
</feature>
<sequence length="269" mass="29286">MRRYTVLVALAVVFVAPLLWALGTSLKSQTEATRVPPTVWPAEPTARAYGTLFEGTTQTPVLRWFANSLIAATGQMLLVLVVSSLAAYALARLEFRGKRVMFGVIVGTLLVPGFVFLIPAFLIVDALGWLDSLTALIVPGAAGAFGVFFLRQFFLGLPRELDEAALMEGANHWHIFLRITLPLSKPALATLAVLSFLSNWNDFIWPIFVIFSPDYFTLPPGLSILQGAYTIDYPVIMAGAVLASVPVLILFALTQRYVIEGISRSGLKG</sequence>
<feature type="transmembrane region" description="Helical" evidence="7">
    <location>
        <begin position="69"/>
        <end position="90"/>
    </location>
</feature>
<evidence type="ECO:0000256" key="1">
    <source>
        <dbReference type="ARBA" id="ARBA00004651"/>
    </source>
</evidence>
<dbReference type="InterPro" id="IPR000515">
    <property type="entry name" value="MetI-like"/>
</dbReference>
<keyword evidence="10" id="KW-1185">Reference proteome</keyword>
<dbReference type="CDD" id="cd06261">
    <property type="entry name" value="TM_PBP2"/>
    <property type="match status" value="1"/>
</dbReference>
<comment type="subcellular location">
    <subcellularLocation>
        <location evidence="1 7">Cell membrane</location>
        <topology evidence="1 7">Multi-pass membrane protein</topology>
    </subcellularLocation>
</comment>
<name>A0A438MAB0_9ACTN</name>
<dbReference type="GO" id="GO:0055085">
    <property type="term" value="P:transmembrane transport"/>
    <property type="evidence" value="ECO:0007669"/>
    <property type="project" value="InterPro"/>
</dbReference>
<evidence type="ECO:0000256" key="3">
    <source>
        <dbReference type="ARBA" id="ARBA00022475"/>
    </source>
</evidence>
<dbReference type="OrthoDB" id="5175345at2"/>
<keyword evidence="9" id="KW-0762">Sugar transport</keyword>
<dbReference type="RefSeq" id="WP_127934709.1">
    <property type="nucleotide sequence ID" value="NZ_SAUN01000001.1"/>
</dbReference>
<dbReference type="GO" id="GO:0005886">
    <property type="term" value="C:plasma membrane"/>
    <property type="evidence" value="ECO:0007669"/>
    <property type="project" value="UniProtKB-SubCell"/>
</dbReference>
<comment type="similarity">
    <text evidence="7">Belongs to the binding-protein-dependent transport system permease family.</text>
</comment>
<dbReference type="EMBL" id="SAUN01000001">
    <property type="protein sequence ID" value="RVX42659.1"/>
    <property type="molecule type" value="Genomic_DNA"/>
</dbReference>
<keyword evidence="6 7" id="KW-0472">Membrane</keyword>
<organism evidence="9 10">
    <name type="scientific">Nonomuraea polychroma</name>
    <dbReference type="NCBI Taxonomy" id="46176"/>
    <lineage>
        <taxon>Bacteria</taxon>
        <taxon>Bacillati</taxon>
        <taxon>Actinomycetota</taxon>
        <taxon>Actinomycetes</taxon>
        <taxon>Streptosporangiales</taxon>
        <taxon>Streptosporangiaceae</taxon>
        <taxon>Nonomuraea</taxon>
    </lineage>
</organism>
<keyword evidence="5 7" id="KW-1133">Transmembrane helix</keyword>
<dbReference type="PANTHER" id="PTHR43744:SF12">
    <property type="entry name" value="ABC TRANSPORTER PERMEASE PROTEIN MG189-RELATED"/>
    <property type="match status" value="1"/>
</dbReference>
<feature type="transmembrane region" description="Helical" evidence="7">
    <location>
        <begin position="187"/>
        <end position="211"/>
    </location>
</feature>
<reference evidence="9 10" key="1">
    <citation type="submission" date="2019-01" db="EMBL/GenBank/DDBJ databases">
        <title>Sequencing the genomes of 1000 actinobacteria strains.</title>
        <authorList>
            <person name="Klenk H.-P."/>
        </authorList>
    </citation>
    <scope>NUCLEOTIDE SEQUENCE [LARGE SCALE GENOMIC DNA]</scope>
    <source>
        <strain evidence="9 10">DSM 43925</strain>
    </source>
</reference>
<accession>A0A438MAB0</accession>
<gene>
    <name evidence="9" type="ORF">EDD27_5297</name>
</gene>
<feature type="transmembrane region" description="Helical" evidence="7">
    <location>
        <begin position="102"/>
        <end position="123"/>
    </location>
</feature>
<evidence type="ECO:0000256" key="5">
    <source>
        <dbReference type="ARBA" id="ARBA00022989"/>
    </source>
</evidence>
<keyword evidence="2 7" id="KW-0813">Transport</keyword>
<dbReference type="AlphaFoldDB" id="A0A438MAB0"/>
<dbReference type="Gene3D" id="1.10.3720.10">
    <property type="entry name" value="MetI-like"/>
    <property type="match status" value="1"/>
</dbReference>
<dbReference type="SUPFAM" id="SSF161098">
    <property type="entry name" value="MetI-like"/>
    <property type="match status" value="1"/>
</dbReference>
<feature type="domain" description="ABC transmembrane type-1" evidence="8">
    <location>
        <begin position="65"/>
        <end position="254"/>
    </location>
</feature>
<comment type="caution">
    <text evidence="9">The sequence shown here is derived from an EMBL/GenBank/DDBJ whole genome shotgun (WGS) entry which is preliminary data.</text>
</comment>
<evidence type="ECO:0000256" key="2">
    <source>
        <dbReference type="ARBA" id="ARBA00022448"/>
    </source>
</evidence>
<evidence type="ECO:0000256" key="4">
    <source>
        <dbReference type="ARBA" id="ARBA00022692"/>
    </source>
</evidence>
<evidence type="ECO:0000256" key="7">
    <source>
        <dbReference type="RuleBase" id="RU363032"/>
    </source>
</evidence>